<dbReference type="PROSITE" id="PS50157">
    <property type="entry name" value="ZINC_FINGER_C2H2_2"/>
    <property type="match status" value="2"/>
</dbReference>
<name>A0A9P4QRG4_9PLEO</name>
<protein>
    <recommendedName>
        <fullName evidence="10">C2H2-type domain-containing protein</fullName>
    </recommendedName>
</protein>
<evidence type="ECO:0000256" key="6">
    <source>
        <dbReference type="ARBA" id="ARBA00023163"/>
    </source>
</evidence>
<gene>
    <name evidence="11" type="ORF">EJ04DRAFT_63331</name>
</gene>
<dbReference type="PANTHER" id="PTHR46179:SF13">
    <property type="entry name" value="C2H2-TYPE DOMAIN-CONTAINING PROTEIN"/>
    <property type="match status" value="1"/>
</dbReference>
<comment type="caution">
    <text evidence="11">The sequence shown here is derived from an EMBL/GenBank/DDBJ whole genome shotgun (WGS) entry which is preliminary data.</text>
</comment>
<dbReference type="PROSITE" id="PS00028">
    <property type="entry name" value="ZINC_FINGER_C2H2_1"/>
    <property type="match status" value="2"/>
</dbReference>
<dbReference type="Gene3D" id="3.30.160.60">
    <property type="entry name" value="Classic Zinc Finger"/>
    <property type="match status" value="2"/>
</dbReference>
<feature type="compositionally biased region" description="Polar residues" evidence="9">
    <location>
        <begin position="37"/>
        <end position="49"/>
    </location>
</feature>
<keyword evidence="12" id="KW-1185">Reference proteome</keyword>
<reference evidence="11" key="1">
    <citation type="journal article" date="2020" name="Stud. Mycol.">
        <title>101 Dothideomycetes genomes: a test case for predicting lifestyles and emergence of pathogens.</title>
        <authorList>
            <person name="Haridas S."/>
            <person name="Albert R."/>
            <person name="Binder M."/>
            <person name="Bloem J."/>
            <person name="Labutti K."/>
            <person name="Salamov A."/>
            <person name="Andreopoulos B."/>
            <person name="Baker S."/>
            <person name="Barry K."/>
            <person name="Bills G."/>
            <person name="Bluhm B."/>
            <person name="Cannon C."/>
            <person name="Castanera R."/>
            <person name="Culley D."/>
            <person name="Daum C."/>
            <person name="Ezra D."/>
            <person name="Gonzalez J."/>
            <person name="Henrissat B."/>
            <person name="Kuo A."/>
            <person name="Liang C."/>
            <person name="Lipzen A."/>
            <person name="Lutzoni F."/>
            <person name="Magnuson J."/>
            <person name="Mondo S."/>
            <person name="Nolan M."/>
            <person name="Ohm R."/>
            <person name="Pangilinan J."/>
            <person name="Park H.-J."/>
            <person name="Ramirez L."/>
            <person name="Alfaro M."/>
            <person name="Sun H."/>
            <person name="Tritt A."/>
            <person name="Yoshinaga Y."/>
            <person name="Zwiers L.-H."/>
            <person name="Turgeon B."/>
            <person name="Goodwin S."/>
            <person name="Spatafora J."/>
            <person name="Crous P."/>
            <person name="Grigoriev I."/>
        </authorList>
    </citation>
    <scope>NUCLEOTIDE SEQUENCE</scope>
    <source>
        <strain evidence="11">CBS 125425</strain>
    </source>
</reference>
<sequence length="155" mass="17502">MHKDGSDMEEQFTIPTDLTSEINSTSASVTPSSTSSDGQQNAANSSGLDFNTDDINLASPEAYEVRCHCSICGKNFSRPYERTRHIDRKHRRRFPCLVPSCHSRPFGLKSDLERHSRTVHQSTAPISIPCPVERCSKSFSRKDNMLKHIKKIHEL</sequence>
<feature type="compositionally biased region" description="Polar residues" evidence="9">
    <location>
        <begin position="13"/>
        <end position="23"/>
    </location>
</feature>
<keyword evidence="7" id="KW-0539">Nucleus</keyword>
<feature type="compositionally biased region" description="Low complexity" evidence="9">
    <location>
        <begin position="24"/>
        <end position="36"/>
    </location>
</feature>
<organism evidence="11 12">
    <name type="scientific">Polyplosphaeria fusca</name>
    <dbReference type="NCBI Taxonomy" id="682080"/>
    <lineage>
        <taxon>Eukaryota</taxon>
        <taxon>Fungi</taxon>
        <taxon>Dikarya</taxon>
        <taxon>Ascomycota</taxon>
        <taxon>Pezizomycotina</taxon>
        <taxon>Dothideomycetes</taxon>
        <taxon>Pleosporomycetidae</taxon>
        <taxon>Pleosporales</taxon>
        <taxon>Tetraplosphaeriaceae</taxon>
        <taxon>Polyplosphaeria</taxon>
    </lineage>
</organism>
<dbReference type="GO" id="GO:0006357">
    <property type="term" value="P:regulation of transcription by RNA polymerase II"/>
    <property type="evidence" value="ECO:0007669"/>
    <property type="project" value="TreeGrafter"/>
</dbReference>
<dbReference type="SUPFAM" id="SSF57667">
    <property type="entry name" value="beta-beta-alpha zinc fingers"/>
    <property type="match status" value="1"/>
</dbReference>
<dbReference type="PANTHER" id="PTHR46179">
    <property type="entry name" value="ZINC FINGER PROTEIN"/>
    <property type="match status" value="1"/>
</dbReference>
<comment type="subcellular location">
    <subcellularLocation>
        <location evidence="1">Nucleus</location>
    </subcellularLocation>
</comment>
<evidence type="ECO:0000313" key="12">
    <source>
        <dbReference type="Proteomes" id="UP000799444"/>
    </source>
</evidence>
<dbReference type="GO" id="GO:0005634">
    <property type="term" value="C:nucleus"/>
    <property type="evidence" value="ECO:0007669"/>
    <property type="project" value="UniProtKB-SubCell"/>
</dbReference>
<feature type="domain" description="C2H2-type" evidence="10">
    <location>
        <begin position="67"/>
        <end position="95"/>
    </location>
</feature>
<dbReference type="InterPro" id="IPR036236">
    <property type="entry name" value="Znf_C2H2_sf"/>
</dbReference>
<keyword evidence="2" id="KW-0479">Metal-binding</keyword>
<dbReference type="Proteomes" id="UP000799444">
    <property type="component" value="Unassembled WGS sequence"/>
</dbReference>
<dbReference type="GO" id="GO:0008270">
    <property type="term" value="F:zinc ion binding"/>
    <property type="evidence" value="ECO:0007669"/>
    <property type="project" value="UniProtKB-KW"/>
</dbReference>
<keyword evidence="4" id="KW-0862">Zinc</keyword>
<dbReference type="InterPro" id="IPR013087">
    <property type="entry name" value="Znf_C2H2_type"/>
</dbReference>
<accession>A0A9P4QRG4</accession>
<keyword evidence="3 8" id="KW-0863">Zinc-finger</keyword>
<dbReference type="AlphaFoldDB" id="A0A9P4QRG4"/>
<evidence type="ECO:0000256" key="8">
    <source>
        <dbReference type="PROSITE-ProRule" id="PRU00042"/>
    </source>
</evidence>
<evidence type="ECO:0000313" key="11">
    <source>
        <dbReference type="EMBL" id="KAF2729724.1"/>
    </source>
</evidence>
<evidence type="ECO:0000256" key="2">
    <source>
        <dbReference type="ARBA" id="ARBA00022723"/>
    </source>
</evidence>
<feature type="domain" description="C2H2-type" evidence="10">
    <location>
        <begin position="128"/>
        <end position="155"/>
    </location>
</feature>
<keyword evidence="6" id="KW-0804">Transcription</keyword>
<evidence type="ECO:0000256" key="3">
    <source>
        <dbReference type="ARBA" id="ARBA00022771"/>
    </source>
</evidence>
<evidence type="ECO:0000256" key="7">
    <source>
        <dbReference type="ARBA" id="ARBA00023242"/>
    </source>
</evidence>
<dbReference type="InterPro" id="IPR051061">
    <property type="entry name" value="Zinc_finger_trans_reg"/>
</dbReference>
<evidence type="ECO:0000256" key="4">
    <source>
        <dbReference type="ARBA" id="ARBA00022833"/>
    </source>
</evidence>
<proteinExistence type="predicted"/>
<evidence type="ECO:0000256" key="9">
    <source>
        <dbReference type="SAM" id="MobiDB-lite"/>
    </source>
</evidence>
<dbReference type="SMART" id="SM00355">
    <property type="entry name" value="ZnF_C2H2"/>
    <property type="match status" value="3"/>
</dbReference>
<feature type="region of interest" description="Disordered" evidence="9">
    <location>
        <begin position="1"/>
        <end position="51"/>
    </location>
</feature>
<dbReference type="OrthoDB" id="3798762at2759"/>
<dbReference type="EMBL" id="ML996237">
    <property type="protein sequence ID" value="KAF2729724.1"/>
    <property type="molecule type" value="Genomic_DNA"/>
</dbReference>
<evidence type="ECO:0000256" key="5">
    <source>
        <dbReference type="ARBA" id="ARBA00023015"/>
    </source>
</evidence>
<evidence type="ECO:0000259" key="10">
    <source>
        <dbReference type="PROSITE" id="PS50157"/>
    </source>
</evidence>
<dbReference type="Pfam" id="PF00096">
    <property type="entry name" value="zf-C2H2"/>
    <property type="match status" value="2"/>
</dbReference>
<keyword evidence="5" id="KW-0805">Transcription regulation</keyword>
<evidence type="ECO:0000256" key="1">
    <source>
        <dbReference type="ARBA" id="ARBA00004123"/>
    </source>
</evidence>